<name>A0A2K1PCR5_9BACT</name>
<keyword evidence="3" id="KW-1185">Reference proteome</keyword>
<dbReference type="InterPro" id="IPR049503">
    <property type="entry name" value="AbiJ_NTD4"/>
</dbReference>
<proteinExistence type="predicted"/>
<accession>A0A2K1PCR5</accession>
<evidence type="ECO:0000313" key="2">
    <source>
        <dbReference type="EMBL" id="PNS00546.1"/>
    </source>
</evidence>
<comment type="caution">
    <text evidence="2">The sequence shown here is derived from an EMBL/GenBank/DDBJ whole genome shotgun (WGS) entry which is preliminary data.</text>
</comment>
<evidence type="ECO:0000313" key="3">
    <source>
        <dbReference type="Proteomes" id="UP000236199"/>
    </source>
</evidence>
<dbReference type="EMBL" id="AZRM01000023">
    <property type="protein sequence ID" value="PNS00546.1"/>
    <property type="molecule type" value="Genomic_DNA"/>
</dbReference>
<evidence type="ECO:0000259" key="1">
    <source>
        <dbReference type="Pfam" id="PF18863"/>
    </source>
</evidence>
<sequence length="286" mass="32979">MELFSQRKGIKPVKSIIQVENIDEDLRIGLWNALTRFYWEQVTDKLIPFNKSIGILFRKIWLDYFKSPLDTLKDYWPDTYEKIRKYFFDSEWYEVYDFIEFIANNYPGEYLNNNFMKYCNTILERELSAYRFVGGKIAQITSEEEISEIEETLKITEPLKAVNTHIKRALDLLADRKAPDYRNSVKESISAVEAISNLIANKKKATLGQALKAIESKVSLHPALKNAFSSLYGYTSDADGIRHALLSESNLSFEEAKFMLVSCSAFVNYLISKASKAGIKLEGHEK</sequence>
<dbReference type="OrthoDB" id="9786278at2"/>
<protein>
    <recommendedName>
        <fullName evidence="1">HEPN AbiJ-N-terminal domain-containing protein</fullName>
    </recommendedName>
</protein>
<dbReference type="Pfam" id="PF18863">
    <property type="entry name" value="AbiJ_NTD4"/>
    <property type="match status" value="1"/>
</dbReference>
<dbReference type="RefSeq" id="WP_103078732.1">
    <property type="nucleotide sequence ID" value="NZ_AZRM01000023.1"/>
</dbReference>
<gene>
    <name evidence="2" type="ORF">X928_04800</name>
</gene>
<dbReference type="AlphaFoldDB" id="A0A2K1PCR5"/>
<reference evidence="2 3" key="1">
    <citation type="submission" date="2013-12" db="EMBL/GenBank/DDBJ databases">
        <title>Comparative genomics of Petrotoga isolates.</title>
        <authorList>
            <person name="Nesbo C.L."/>
            <person name="Charchuk R."/>
            <person name="Chow K."/>
        </authorList>
    </citation>
    <scope>NUCLEOTIDE SEQUENCE [LARGE SCALE GENOMIC DNA]</scope>
    <source>
        <strain evidence="2 3">DSM 10691</strain>
    </source>
</reference>
<organism evidence="2 3">
    <name type="scientific">Petrotoga miotherma DSM 10691</name>
    <dbReference type="NCBI Taxonomy" id="1434326"/>
    <lineage>
        <taxon>Bacteria</taxon>
        <taxon>Thermotogati</taxon>
        <taxon>Thermotogota</taxon>
        <taxon>Thermotogae</taxon>
        <taxon>Petrotogales</taxon>
        <taxon>Petrotogaceae</taxon>
        <taxon>Petrotoga</taxon>
    </lineage>
</organism>
<dbReference type="Proteomes" id="UP000236199">
    <property type="component" value="Unassembled WGS sequence"/>
</dbReference>
<feature type="domain" description="HEPN AbiJ-N-terminal" evidence="1">
    <location>
        <begin position="2"/>
        <end position="153"/>
    </location>
</feature>